<evidence type="ECO:0000256" key="2">
    <source>
        <dbReference type="ARBA" id="ARBA00023315"/>
    </source>
</evidence>
<proteinExistence type="predicted"/>
<dbReference type="Gene3D" id="3.40.630.30">
    <property type="match status" value="1"/>
</dbReference>
<organism evidence="4 5">
    <name type="scientific">Alkalicoccobacillus gibsonii</name>
    <dbReference type="NCBI Taxonomy" id="79881"/>
    <lineage>
        <taxon>Bacteria</taxon>
        <taxon>Bacillati</taxon>
        <taxon>Bacillota</taxon>
        <taxon>Bacilli</taxon>
        <taxon>Bacillales</taxon>
        <taxon>Bacillaceae</taxon>
        <taxon>Alkalicoccobacillus</taxon>
    </lineage>
</organism>
<dbReference type="Pfam" id="PF00583">
    <property type="entry name" value="Acetyltransf_1"/>
    <property type="match status" value="1"/>
</dbReference>
<dbReference type="InterPro" id="IPR000182">
    <property type="entry name" value="GNAT_dom"/>
</dbReference>
<dbReference type="SUPFAM" id="SSF55729">
    <property type="entry name" value="Acyl-CoA N-acyltransferases (Nat)"/>
    <property type="match status" value="1"/>
</dbReference>
<accession>A0ABU9VKU4</accession>
<evidence type="ECO:0000259" key="3">
    <source>
        <dbReference type="PROSITE" id="PS51186"/>
    </source>
</evidence>
<evidence type="ECO:0000313" key="4">
    <source>
        <dbReference type="EMBL" id="MEN0644528.1"/>
    </source>
</evidence>
<dbReference type="InterPro" id="IPR016181">
    <property type="entry name" value="Acyl_CoA_acyltransferase"/>
</dbReference>
<keyword evidence="5" id="KW-1185">Reference proteome</keyword>
<dbReference type="PANTHER" id="PTHR43420:SF47">
    <property type="entry name" value="N-ACETYLTRANSFERASE DOMAIN-CONTAINING PROTEIN"/>
    <property type="match status" value="1"/>
</dbReference>
<name>A0ABU9VKU4_9BACI</name>
<protein>
    <submittedName>
        <fullName evidence="4">GNAT family N-acetyltransferase</fullName>
    </submittedName>
</protein>
<dbReference type="EMBL" id="JBCITK010000001">
    <property type="protein sequence ID" value="MEN0644528.1"/>
    <property type="molecule type" value="Genomic_DNA"/>
</dbReference>
<evidence type="ECO:0000313" key="5">
    <source>
        <dbReference type="Proteomes" id="UP001418796"/>
    </source>
</evidence>
<sequence>MIRFATENENEEDIRQINELTYSILETMDLEFIQQTPKETFLTFLATLFEKEGNRFSYHNFLLSELEGRIAAIAIVYHYEDAVYYDHQLSSEIAAFFKIQAPVIQLEAKPDEYYLDSIAVAEDFRNQKIGTMLLEAVEEEAYDKGYQKLSLNVEHSNNRAKRLYERFEFTELEQFDLYGHPYYHMVKHLIG</sequence>
<keyword evidence="1" id="KW-0808">Transferase</keyword>
<keyword evidence="2" id="KW-0012">Acyltransferase</keyword>
<comment type="caution">
    <text evidence="4">The sequence shown here is derived from an EMBL/GenBank/DDBJ whole genome shotgun (WGS) entry which is preliminary data.</text>
</comment>
<dbReference type="InterPro" id="IPR050680">
    <property type="entry name" value="YpeA/RimI_acetyltransf"/>
</dbReference>
<dbReference type="PROSITE" id="PS51186">
    <property type="entry name" value="GNAT"/>
    <property type="match status" value="1"/>
</dbReference>
<feature type="domain" description="N-acetyltransferase" evidence="3">
    <location>
        <begin position="20"/>
        <end position="190"/>
    </location>
</feature>
<evidence type="ECO:0000256" key="1">
    <source>
        <dbReference type="ARBA" id="ARBA00022679"/>
    </source>
</evidence>
<dbReference type="PANTHER" id="PTHR43420">
    <property type="entry name" value="ACETYLTRANSFERASE"/>
    <property type="match status" value="1"/>
</dbReference>
<dbReference type="Proteomes" id="UP001418796">
    <property type="component" value="Unassembled WGS sequence"/>
</dbReference>
<dbReference type="RefSeq" id="WP_343131206.1">
    <property type="nucleotide sequence ID" value="NZ_JBCITK010000001.1"/>
</dbReference>
<gene>
    <name evidence="4" type="ORF">MKY91_15350</name>
</gene>
<reference evidence="4 5" key="1">
    <citation type="submission" date="2024-03" db="EMBL/GenBank/DDBJ databases">
        <title>Bacilli Hybrid Assemblies.</title>
        <authorList>
            <person name="Kovac J."/>
        </authorList>
    </citation>
    <scope>NUCLEOTIDE SEQUENCE [LARGE SCALE GENOMIC DNA]</scope>
    <source>
        <strain evidence="4 5">FSL R7-0666</strain>
    </source>
</reference>
<dbReference type="CDD" id="cd04301">
    <property type="entry name" value="NAT_SF"/>
    <property type="match status" value="1"/>
</dbReference>